<dbReference type="PANTHER" id="PTHR31212">
    <property type="entry name" value="ALPHA-KETOGLUTARATE-DEPENDENT DIOXYGENASE ALKB HOMOLOG 3"/>
    <property type="match status" value="1"/>
</dbReference>
<feature type="compositionally biased region" description="Polar residues" evidence="1">
    <location>
        <begin position="104"/>
        <end position="116"/>
    </location>
</feature>
<name>A0AAW0DD14_9AGAR</name>
<dbReference type="AlphaFoldDB" id="A0AAW0DD14"/>
<dbReference type="GO" id="GO:0051213">
    <property type="term" value="F:dioxygenase activity"/>
    <property type="evidence" value="ECO:0007669"/>
    <property type="project" value="InterPro"/>
</dbReference>
<dbReference type="EMBL" id="JAYKXP010000017">
    <property type="protein sequence ID" value="KAK7049263.1"/>
    <property type="molecule type" value="Genomic_DNA"/>
</dbReference>
<proteinExistence type="predicted"/>
<sequence>MGDDLDTEVLLACVSSLLNQKVDTDVILDTLVRCNGDAPKAAELLNSGDQTEAAKDGQRTRKRGRGLNDWLKEGSRKSAKAEAQSVPQAGPSSSTADASPVRQAPTSSSKTRSNDLMNILQQPPPSKKIIPPKPPLTLTSPSMVAKHTPCTLHLSVLPAELASNLFYAMEDASHGWKRNKWWLFERVVESPHRTSFFARRTDGIDDNASWQEAAQFWYNGRPTDPPEVFSPPMEAACEIIEHLVSDELRKRSRLPLEWPGDPNEQNGLLWRANVAASNCYEGRNESVGWHSDQGRKEFLACEKLYLLTRRKVAALRLSIYPYPITR</sequence>
<protein>
    <recommendedName>
        <fullName evidence="4">CUE domain-containing protein</fullName>
    </recommendedName>
</protein>
<feature type="compositionally biased region" description="Basic and acidic residues" evidence="1">
    <location>
        <begin position="70"/>
        <end position="80"/>
    </location>
</feature>
<feature type="compositionally biased region" description="Pro residues" evidence="1">
    <location>
        <begin position="122"/>
        <end position="135"/>
    </location>
</feature>
<dbReference type="PANTHER" id="PTHR31212:SF4">
    <property type="entry name" value="ALPHA-KETOGLUTARATE-DEPENDENT DIOXYGENASE ALKB HOMOLOG 3"/>
    <property type="match status" value="1"/>
</dbReference>
<gene>
    <name evidence="2" type="ORF">VNI00_005864</name>
</gene>
<dbReference type="InterPro" id="IPR032854">
    <property type="entry name" value="ALKBH3"/>
</dbReference>
<organism evidence="2 3">
    <name type="scientific">Paramarasmius palmivorus</name>
    <dbReference type="NCBI Taxonomy" id="297713"/>
    <lineage>
        <taxon>Eukaryota</taxon>
        <taxon>Fungi</taxon>
        <taxon>Dikarya</taxon>
        <taxon>Basidiomycota</taxon>
        <taxon>Agaricomycotina</taxon>
        <taxon>Agaricomycetes</taxon>
        <taxon>Agaricomycetidae</taxon>
        <taxon>Agaricales</taxon>
        <taxon>Marasmiineae</taxon>
        <taxon>Marasmiaceae</taxon>
        <taxon>Paramarasmius</taxon>
    </lineage>
</organism>
<feature type="region of interest" description="Disordered" evidence="1">
    <location>
        <begin position="47"/>
        <end position="142"/>
    </location>
</feature>
<feature type="compositionally biased region" description="Polar residues" evidence="1">
    <location>
        <begin position="85"/>
        <end position="97"/>
    </location>
</feature>
<evidence type="ECO:0000313" key="3">
    <source>
        <dbReference type="Proteomes" id="UP001383192"/>
    </source>
</evidence>
<evidence type="ECO:0000256" key="1">
    <source>
        <dbReference type="SAM" id="MobiDB-lite"/>
    </source>
</evidence>
<keyword evidence="3" id="KW-1185">Reference proteome</keyword>
<accession>A0AAW0DD14</accession>
<reference evidence="2 3" key="1">
    <citation type="submission" date="2024-01" db="EMBL/GenBank/DDBJ databases">
        <title>A draft genome for a cacao thread blight-causing isolate of Paramarasmius palmivorus.</title>
        <authorList>
            <person name="Baruah I.K."/>
            <person name="Bukari Y."/>
            <person name="Amoako-Attah I."/>
            <person name="Meinhardt L.W."/>
            <person name="Bailey B.A."/>
            <person name="Cohen S.P."/>
        </authorList>
    </citation>
    <scope>NUCLEOTIDE SEQUENCE [LARGE SCALE GENOMIC DNA]</scope>
    <source>
        <strain evidence="2 3">GH-12</strain>
    </source>
</reference>
<evidence type="ECO:0000313" key="2">
    <source>
        <dbReference type="EMBL" id="KAK7049263.1"/>
    </source>
</evidence>
<comment type="caution">
    <text evidence="2">The sequence shown here is derived from an EMBL/GenBank/DDBJ whole genome shotgun (WGS) entry which is preliminary data.</text>
</comment>
<dbReference type="InterPro" id="IPR037151">
    <property type="entry name" value="AlkB-like_sf"/>
</dbReference>
<evidence type="ECO:0008006" key="4">
    <source>
        <dbReference type="Google" id="ProtNLM"/>
    </source>
</evidence>
<dbReference type="Gene3D" id="2.60.120.590">
    <property type="entry name" value="Alpha-ketoglutarate-dependent dioxygenase AlkB-like"/>
    <property type="match status" value="1"/>
</dbReference>
<dbReference type="SUPFAM" id="SSF51197">
    <property type="entry name" value="Clavaminate synthase-like"/>
    <property type="match status" value="1"/>
</dbReference>
<dbReference type="Proteomes" id="UP001383192">
    <property type="component" value="Unassembled WGS sequence"/>
</dbReference>
<dbReference type="GO" id="GO:0006307">
    <property type="term" value="P:DNA alkylation repair"/>
    <property type="evidence" value="ECO:0007669"/>
    <property type="project" value="InterPro"/>
</dbReference>